<accession>A0A2G2XS21</accession>
<dbReference type="GO" id="GO:0003899">
    <property type="term" value="F:DNA-directed RNA polymerase activity"/>
    <property type="evidence" value="ECO:0007669"/>
    <property type="project" value="UniProtKB-EC"/>
</dbReference>
<keyword evidence="3" id="KW-0240">DNA-directed RNA polymerase</keyword>
<sequence>MNFDDYDAAHGDAQGLLSSYCGSLTIDCNLFSISFEKWLGPSGMPRKYMEDCFETILKFLEIEKAPSRGQMFIETHKRKNGSFVNDEAWTITERIELHMTQCNINELEVSPGDIIGKMLGEEHSKKVPPHMQTPKPLSGFAQRLKEKQGQFHGNLSGKRVEYTGRTVMYPNLNIRITEVVIPILMARDECNPYNSDGDEMNTYVPQTEEARIELLC</sequence>
<name>A0A2G2XS21_CAPBA</name>
<dbReference type="OrthoDB" id="1304590at2759"/>
<keyword evidence="8" id="KW-0804">Transcription</keyword>
<comment type="caution">
    <text evidence="11">The sequence shown here is derived from an EMBL/GenBank/DDBJ whole genome shotgun (WGS) entry which is preliminary data.</text>
</comment>
<keyword evidence="12" id="KW-1185">Reference proteome</keyword>
<dbReference type="InterPro" id="IPR006592">
    <property type="entry name" value="RNA_pol_N"/>
</dbReference>
<dbReference type="InterPro" id="IPR015700">
    <property type="entry name" value="RPC1"/>
</dbReference>
<dbReference type="SMART" id="SM00663">
    <property type="entry name" value="RPOLA_N"/>
    <property type="match status" value="1"/>
</dbReference>
<proteinExistence type="predicted"/>
<evidence type="ECO:0000256" key="5">
    <source>
        <dbReference type="ARBA" id="ARBA00022695"/>
    </source>
</evidence>
<reference evidence="11 12" key="1">
    <citation type="journal article" date="2017" name="Genome Biol.">
        <title>New reference genome sequences of hot pepper reveal the massive evolution of plant disease-resistance genes by retroduplication.</title>
        <authorList>
            <person name="Kim S."/>
            <person name="Park J."/>
            <person name="Yeom S.I."/>
            <person name="Kim Y.M."/>
            <person name="Seo E."/>
            <person name="Kim K.T."/>
            <person name="Kim M.S."/>
            <person name="Lee J.M."/>
            <person name="Cheong K."/>
            <person name="Shin H.S."/>
            <person name="Kim S.B."/>
            <person name="Han K."/>
            <person name="Lee J."/>
            <person name="Park M."/>
            <person name="Lee H.A."/>
            <person name="Lee H.Y."/>
            <person name="Lee Y."/>
            <person name="Oh S."/>
            <person name="Lee J.H."/>
            <person name="Choi E."/>
            <person name="Choi E."/>
            <person name="Lee S.E."/>
            <person name="Jeon J."/>
            <person name="Kim H."/>
            <person name="Choi G."/>
            <person name="Song H."/>
            <person name="Lee J."/>
            <person name="Lee S.C."/>
            <person name="Kwon J.K."/>
            <person name="Lee H.Y."/>
            <person name="Koo N."/>
            <person name="Hong Y."/>
            <person name="Kim R.W."/>
            <person name="Kang W.H."/>
            <person name="Huh J.H."/>
            <person name="Kang B.C."/>
            <person name="Yang T.J."/>
            <person name="Lee Y.H."/>
            <person name="Bennetzen J.L."/>
            <person name="Choi D."/>
        </authorList>
    </citation>
    <scope>NUCLEOTIDE SEQUENCE [LARGE SCALE GENOMIC DNA]</scope>
    <source>
        <strain evidence="12">cv. PBC81</strain>
    </source>
</reference>
<evidence type="ECO:0000256" key="1">
    <source>
        <dbReference type="ARBA" id="ARBA00004123"/>
    </source>
</evidence>
<keyword evidence="9" id="KW-0539">Nucleus</keyword>
<dbReference type="PANTHER" id="PTHR48446">
    <property type="entry name" value="DNA-DIRECTED RNA POLYMERASE SUBUNIT BETA' N-TERMINAL SECTION"/>
    <property type="match status" value="1"/>
</dbReference>
<dbReference type="EMBL" id="MLFT02000001">
    <property type="protein sequence ID" value="PHT60282.1"/>
    <property type="molecule type" value="Genomic_DNA"/>
</dbReference>
<dbReference type="InterPro" id="IPR000722">
    <property type="entry name" value="RNA_pol_asu"/>
</dbReference>
<evidence type="ECO:0000313" key="12">
    <source>
        <dbReference type="Proteomes" id="UP000224567"/>
    </source>
</evidence>
<evidence type="ECO:0000259" key="10">
    <source>
        <dbReference type="SMART" id="SM00663"/>
    </source>
</evidence>
<organism evidence="11 12">
    <name type="scientific">Capsicum baccatum</name>
    <name type="common">Peruvian pepper</name>
    <dbReference type="NCBI Taxonomy" id="33114"/>
    <lineage>
        <taxon>Eukaryota</taxon>
        <taxon>Viridiplantae</taxon>
        <taxon>Streptophyta</taxon>
        <taxon>Embryophyta</taxon>
        <taxon>Tracheophyta</taxon>
        <taxon>Spermatophyta</taxon>
        <taxon>Magnoliopsida</taxon>
        <taxon>eudicotyledons</taxon>
        <taxon>Gunneridae</taxon>
        <taxon>Pentapetalae</taxon>
        <taxon>asterids</taxon>
        <taxon>lamiids</taxon>
        <taxon>Solanales</taxon>
        <taxon>Solanaceae</taxon>
        <taxon>Solanoideae</taxon>
        <taxon>Capsiceae</taxon>
        <taxon>Capsicum</taxon>
    </lineage>
</organism>
<dbReference type="GO" id="GO:0003677">
    <property type="term" value="F:DNA binding"/>
    <property type="evidence" value="ECO:0007669"/>
    <property type="project" value="InterPro"/>
</dbReference>
<comment type="subcellular location">
    <subcellularLocation>
        <location evidence="1">Nucleus</location>
    </subcellularLocation>
</comment>
<evidence type="ECO:0000256" key="3">
    <source>
        <dbReference type="ARBA" id="ARBA00022478"/>
    </source>
</evidence>
<evidence type="ECO:0000256" key="2">
    <source>
        <dbReference type="ARBA" id="ARBA00012418"/>
    </source>
</evidence>
<feature type="domain" description="RNA polymerase N-terminal" evidence="10">
    <location>
        <begin position="56"/>
        <end position="216"/>
    </location>
</feature>
<evidence type="ECO:0000256" key="6">
    <source>
        <dbReference type="ARBA" id="ARBA00022723"/>
    </source>
</evidence>
<keyword evidence="4" id="KW-0808">Transferase</keyword>
<dbReference type="Proteomes" id="UP000224567">
    <property type="component" value="Unassembled WGS sequence"/>
</dbReference>
<keyword evidence="6" id="KW-0479">Metal-binding</keyword>
<evidence type="ECO:0000256" key="9">
    <source>
        <dbReference type="ARBA" id="ARBA00023242"/>
    </source>
</evidence>
<dbReference type="GO" id="GO:0006351">
    <property type="term" value="P:DNA-templated transcription"/>
    <property type="evidence" value="ECO:0007669"/>
    <property type="project" value="InterPro"/>
</dbReference>
<dbReference type="EC" id="2.7.7.6" evidence="2"/>
<dbReference type="AlphaFoldDB" id="A0A2G2XS21"/>
<dbReference type="STRING" id="33114.A0A2G2XS21"/>
<evidence type="ECO:0000256" key="4">
    <source>
        <dbReference type="ARBA" id="ARBA00022679"/>
    </source>
</evidence>
<protein>
    <recommendedName>
        <fullName evidence="2">DNA-directed RNA polymerase</fullName>
        <ecNumber evidence="2">2.7.7.6</ecNumber>
    </recommendedName>
</protein>
<dbReference type="GO" id="GO:0046872">
    <property type="term" value="F:metal ion binding"/>
    <property type="evidence" value="ECO:0007669"/>
    <property type="project" value="UniProtKB-KW"/>
</dbReference>
<dbReference type="PANTHER" id="PTHR48446:SF1">
    <property type="entry name" value="DNA-DIRECTED RNA POLYMERASE SUBUNIT BETA' N-TERMINAL SECTION"/>
    <property type="match status" value="1"/>
</dbReference>
<keyword evidence="5" id="KW-0548">Nucleotidyltransferase</keyword>
<dbReference type="Gene3D" id="2.40.40.20">
    <property type="match status" value="2"/>
</dbReference>
<dbReference type="Pfam" id="PF00623">
    <property type="entry name" value="RNA_pol_Rpb1_2"/>
    <property type="match status" value="1"/>
</dbReference>
<evidence type="ECO:0000313" key="11">
    <source>
        <dbReference type="EMBL" id="PHT60282.1"/>
    </source>
</evidence>
<reference evidence="12" key="2">
    <citation type="journal article" date="2017" name="J. Anim. Genet.">
        <title>Multiple reference genome sequences of hot pepper reveal the massive evolution of plant disease resistance genes by retroduplication.</title>
        <authorList>
            <person name="Kim S."/>
            <person name="Park J."/>
            <person name="Yeom S.-I."/>
            <person name="Kim Y.-M."/>
            <person name="Seo E."/>
            <person name="Kim K.-T."/>
            <person name="Kim M.-S."/>
            <person name="Lee J.M."/>
            <person name="Cheong K."/>
            <person name="Shin H.-S."/>
            <person name="Kim S.-B."/>
            <person name="Han K."/>
            <person name="Lee J."/>
            <person name="Park M."/>
            <person name="Lee H.-A."/>
            <person name="Lee H.-Y."/>
            <person name="Lee Y."/>
            <person name="Oh S."/>
            <person name="Lee J.H."/>
            <person name="Choi E."/>
            <person name="Choi E."/>
            <person name="Lee S.E."/>
            <person name="Jeon J."/>
            <person name="Kim H."/>
            <person name="Choi G."/>
            <person name="Song H."/>
            <person name="Lee J."/>
            <person name="Lee S.-C."/>
            <person name="Kwon J.-K."/>
            <person name="Lee H.-Y."/>
            <person name="Koo N."/>
            <person name="Hong Y."/>
            <person name="Kim R.W."/>
            <person name="Kang W.-H."/>
            <person name="Huh J.H."/>
            <person name="Kang B.-C."/>
            <person name="Yang T.-J."/>
            <person name="Lee Y.-H."/>
            <person name="Bennetzen J.L."/>
            <person name="Choi D."/>
        </authorList>
    </citation>
    <scope>NUCLEOTIDE SEQUENCE [LARGE SCALE GENOMIC DNA]</scope>
    <source>
        <strain evidence="12">cv. PBC81</strain>
    </source>
</reference>
<dbReference type="GO" id="GO:0000428">
    <property type="term" value="C:DNA-directed RNA polymerase complex"/>
    <property type="evidence" value="ECO:0007669"/>
    <property type="project" value="UniProtKB-KW"/>
</dbReference>
<gene>
    <name evidence="11" type="ORF">CQW23_02645</name>
</gene>
<evidence type="ECO:0000256" key="7">
    <source>
        <dbReference type="ARBA" id="ARBA00022833"/>
    </source>
</evidence>
<evidence type="ECO:0000256" key="8">
    <source>
        <dbReference type="ARBA" id="ARBA00023163"/>
    </source>
</evidence>
<dbReference type="SUPFAM" id="SSF64484">
    <property type="entry name" value="beta and beta-prime subunits of DNA dependent RNA-polymerase"/>
    <property type="match status" value="1"/>
</dbReference>
<keyword evidence="7" id="KW-0862">Zinc</keyword>
<dbReference type="GO" id="GO:0005634">
    <property type="term" value="C:nucleus"/>
    <property type="evidence" value="ECO:0007669"/>
    <property type="project" value="UniProtKB-SubCell"/>
</dbReference>